<organism evidence="9 12">
    <name type="scientific">Helicobacter muridarum</name>
    <dbReference type="NCBI Taxonomy" id="216"/>
    <lineage>
        <taxon>Bacteria</taxon>
        <taxon>Pseudomonadati</taxon>
        <taxon>Campylobacterota</taxon>
        <taxon>Epsilonproteobacteria</taxon>
        <taxon>Campylobacterales</taxon>
        <taxon>Helicobacteraceae</taxon>
        <taxon>Helicobacter</taxon>
    </lineage>
</organism>
<dbReference type="Proteomes" id="UP000029922">
    <property type="component" value="Unassembled WGS sequence"/>
</dbReference>
<dbReference type="InterPro" id="IPR051790">
    <property type="entry name" value="Cytochrome_c-biogenesis_DsbD"/>
</dbReference>
<evidence type="ECO:0000256" key="1">
    <source>
        <dbReference type="ARBA" id="ARBA00004141"/>
    </source>
</evidence>
<evidence type="ECO:0000313" key="10">
    <source>
        <dbReference type="EMBL" id="TLE00358.1"/>
    </source>
</evidence>
<dbReference type="Proteomes" id="UP000255139">
    <property type="component" value="Unassembled WGS sequence"/>
</dbReference>
<comment type="similarity">
    <text evidence="2">Belongs to the DsbD family.</text>
</comment>
<accession>A0A099TWV6</accession>
<evidence type="ECO:0000256" key="3">
    <source>
        <dbReference type="ARBA" id="ARBA00022692"/>
    </source>
</evidence>
<evidence type="ECO:0000256" key="4">
    <source>
        <dbReference type="ARBA" id="ARBA00022748"/>
    </source>
</evidence>
<keyword evidence="3 7" id="KW-0812">Transmembrane</keyword>
<feature type="transmembrane region" description="Helical" evidence="7">
    <location>
        <begin position="12"/>
        <end position="39"/>
    </location>
</feature>
<dbReference type="PANTHER" id="PTHR31272:SF4">
    <property type="entry name" value="CYTOCHROME C-TYPE BIOGENESIS PROTEIN HI_1454-RELATED"/>
    <property type="match status" value="1"/>
</dbReference>
<keyword evidence="4" id="KW-0201">Cytochrome c-type biogenesis</keyword>
<keyword evidence="5 7" id="KW-1133">Transmembrane helix</keyword>
<dbReference type="EMBL" id="JRPD02000008">
    <property type="protein sequence ID" value="TLE00358.1"/>
    <property type="molecule type" value="Genomic_DNA"/>
</dbReference>
<evidence type="ECO:0000259" key="8">
    <source>
        <dbReference type="Pfam" id="PF02683"/>
    </source>
</evidence>
<feature type="domain" description="Cytochrome C biogenesis protein transmembrane" evidence="8">
    <location>
        <begin position="13"/>
        <end position="225"/>
    </location>
</feature>
<feature type="transmembrane region" description="Helical" evidence="7">
    <location>
        <begin position="60"/>
        <end position="82"/>
    </location>
</feature>
<protein>
    <submittedName>
        <fullName evidence="10">Cytochrome C biogenesis protein CcdA</fullName>
    </submittedName>
    <submittedName>
        <fullName evidence="9">Cytochrome c-type biogenesis protein CcdA</fullName>
    </submittedName>
</protein>
<evidence type="ECO:0000313" key="12">
    <source>
        <dbReference type="Proteomes" id="UP000255139"/>
    </source>
</evidence>
<dbReference type="STRING" id="216.LS73_03945"/>
<gene>
    <name evidence="9" type="primary">dipZ</name>
    <name evidence="10" type="ORF">LS73_005085</name>
    <name evidence="9" type="ORF">NCTC12714_00653</name>
</gene>
<reference evidence="10 11" key="1">
    <citation type="journal article" date="2014" name="Genome Announc.">
        <title>Draft genome sequences of eight enterohepatic helicobacter species isolated from both laboratory and wild rodents.</title>
        <authorList>
            <person name="Sheh A."/>
            <person name="Shen Z."/>
            <person name="Fox J.G."/>
        </authorList>
    </citation>
    <scope>NUCLEOTIDE SEQUENCE [LARGE SCALE GENOMIC DNA]</scope>
    <source>
        <strain evidence="10 11">ST1</strain>
    </source>
</reference>
<evidence type="ECO:0000256" key="7">
    <source>
        <dbReference type="SAM" id="Phobius"/>
    </source>
</evidence>
<name>A0A099TWV6_9HELI</name>
<reference evidence="9 12" key="2">
    <citation type="submission" date="2018-06" db="EMBL/GenBank/DDBJ databases">
        <authorList>
            <consortium name="Pathogen Informatics"/>
            <person name="Doyle S."/>
        </authorList>
    </citation>
    <scope>NUCLEOTIDE SEQUENCE [LARGE SCALE GENOMIC DNA]</scope>
    <source>
        <strain evidence="9 12">NCTC12714</strain>
    </source>
</reference>
<keyword evidence="6 7" id="KW-0472">Membrane</keyword>
<dbReference type="RefSeq" id="WP_034557733.1">
    <property type="nucleotide sequence ID" value="NZ_FZML01000029.1"/>
</dbReference>
<feature type="transmembrane region" description="Helical" evidence="7">
    <location>
        <begin position="94"/>
        <end position="116"/>
    </location>
</feature>
<dbReference type="PANTHER" id="PTHR31272">
    <property type="entry name" value="CYTOCHROME C-TYPE BIOGENESIS PROTEIN HI_1454-RELATED"/>
    <property type="match status" value="1"/>
</dbReference>
<dbReference type="EMBL" id="UGJE01000002">
    <property type="protein sequence ID" value="STQ85865.1"/>
    <property type="molecule type" value="Genomic_DNA"/>
</dbReference>
<comment type="subcellular location">
    <subcellularLocation>
        <location evidence="1">Membrane</location>
        <topology evidence="1">Multi-pass membrane protein</topology>
    </subcellularLocation>
</comment>
<evidence type="ECO:0000256" key="5">
    <source>
        <dbReference type="ARBA" id="ARBA00022989"/>
    </source>
</evidence>
<dbReference type="Pfam" id="PF02683">
    <property type="entry name" value="DsbD_TM"/>
    <property type="match status" value="1"/>
</dbReference>
<dbReference type="GO" id="GO:0017004">
    <property type="term" value="P:cytochrome complex assembly"/>
    <property type="evidence" value="ECO:0007669"/>
    <property type="project" value="UniProtKB-KW"/>
</dbReference>
<evidence type="ECO:0000313" key="11">
    <source>
        <dbReference type="Proteomes" id="UP000029922"/>
    </source>
</evidence>
<feature type="transmembrane region" description="Helical" evidence="7">
    <location>
        <begin position="169"/>
        <end position="196"/>
    </location>
</feature>
<feature type="transmembrane region" description="Helical" evidence="7">
    <location>
        <begin position="137"/>
        <end position="163"/>
    </location>
</feature>
<dbReference type="OrthoDB" id="9803065at2"/>
<keyword evidence="12" id="KW-1185">Reference proteome</keyword>
<dbReference type="GO" id="GO:0016020">
    <property type="term" value="C:membrane"/>
    <property type="evidence" value="ECO:0007669"/>
    <property type="project" value="UniProtKB-SubCell"/>
</dbReference>
<sequence length="241" mass="26729">METLQDIFFRLPILASFLGGVLAFVTPCILPLIPSYMSYISGSSLHDVSSYSRVRTLRNACLFVFGFSLVFFIFGLAMINVIDNVLHYPIVRYISGSLVILFGLHFLGILPIKLLYHTKQLNLSRLENNKTLKIIAPFIFGVSFAAGWTPCTGPIVSSIVFLASTNQSLAILAILAFVSGLALPFLLLAIFLESGLSLLRNLRKQMRVIEIICGIFLIFVGILIMIDEVYLLVGFLDENLT</sequence>
<dbReference type="AlphaFoldDB" id="A0A099TWV6"/>
<evidence type="ECO:0000256" key="6">
    <source>
        <dbReference type="ARBA" id="ARBA00023136"/>
    </source>
</evidence>
<evidence type="ECO:0000256" key="2">
    <source>
        <dbReference type="ARBA" id="ARBA00006143"/>
    </source>
</evidence>
<dbReference type="InterPro" id="IPR003834">
    <property type="entry name" value="Cyt_c_assmbl_TM_dom"/>
</dbReference>
<evidence type="ECO:0000313" key="9">
    <source>
        <dbReference type="EMBL" id="STQ85865.1"/>
    </source>
</evidence>
<proteinExistence type="inferred from homology"/>
<feature type="transmembrane region" description="Helical" evidence="7">
    <location>
        <begin position="208"/>
        <end position="226"/>
    </location>
</feature>